<proteinExistence type="predicted"/>
<protein>
    <recommendedName>
        <fullName evidence="3">G-patch domain-containing protein</fullName>
    </recommendedName>
</protein>
<evidence type="ECO:0000313" key="4">
    <source>
        <dbReference type="EMBL" id="PKI68460.1"/>
    </source>
</evidence>
<dbReference type="Pfam" id="PF01585">
    <property type="entry name" value="G-patch"/>
    <property type="match status" value="1"/>
</dbReference>
<dbReference type="InterPro" id="IPR000467">
    <property type="entry name" value="G_patch_dom"/>
</dbReference>
<name>A0A2I0KJG2_PUNGR</name>
<evidence type="ECO:0000256" key="1">
    <source>
        <dbReference type="SAM" id="Coils"/>
    </source>
</evidence>
<dbReference type="EMBL" id="PGOL01000554">
    <property type="protein sequence ID" value="PKI68460.1"/>
    <property type="molecule type" value="Genomic_DNA"/>
</dbReference>
<dbReference type="Proteomes" id="UP000233551">
    <property type="component" value="Unassembled WGS sequence"/>
</dbReference>
<reference evidence="4 5" key="1">
    <citation type="submission" date="2017-11" db="EMBL/GenBank/DDBJ databases">
        <title>De-novo sequencing of pomegranate (Punica granatum L.) genome.</title>
        <authorList>
            <person name="Akparov Z."/>
            <person name="Amiraslanov A."/>
            <person name="Hajiyeva S."/>
            <person name="Abbasov M."/>
            <person name="Kaur K."/>
            <person name="Hamwieh A."/>
            <person name="Solovyev V."/>
            <person name="Salamov A."/>
            <person name="Braich B."/>
            <person name="Kosarev P."/>
            <person name="Mahmoud A."/>
            <person name="Hajiyev E."/>
            <person name="Babayeva S."/>
            <person name="Izzatullayeva V."/>
            <person name="Mammadov A."/>
            <person name="Mammadov A."/>
            <person name="Sharifova S."/>
            <person name="Ojaghi J."/>
            <person name="Eynullazada K."/>
            <person name="Bayramov B."/>
            <person name="Abdulazimova A."/>
            <person name="Shahmuradov I."/>
        </authorList>
    </citation>
    <scope>NUCLEOTIDE SEQUENCE [LARGE SCALE GENOMIC DNA]</scope>
    <source>
        <strain evidence="5">cv. AG2017</strain>
        <tissue evidence="4">Leaf</tissue>
    </source>
</reference>
<organism evidence="4 5">
    <name type="scientific">Punica granatum</name>
    <name type="common">Pomegranate</name>
    <dbReference type="NCBI Taxonomy" id="22663"/>
    <lineage>
        <taxon>Eukaryota</taxon>
        <taxon>Viridiplantae</taxon>
        <taxon>Streptophyta</taxon>
        <taxon>Embryophyta</taxon>
        <taxon>Tracheophyta</taxon>
        <taxon>Spermatophyta</taxon>
        <taxon>Magnoliopsida</taxon>
        <taxon>eudicotyledons</taxon>
        <taxon>Gunneridae</taxon>
        <taxon>Pentapetalae</taxon>
        <taxon>rosids</taxon>
        <taxon>malvids</taxon>
        <taxon>Myrtales</taxon>
        <taxon>Lythraceae</taxon>
        <taxon>Punica</taxon>
    </lineage>
</organism>
<dbReference type="PROSITE" id="PS50174">
    <property type="entry name" value="G_PATCH"/>
    <property type="match status" value="1"/>
</dbReference>
<dbReference type="Gene3D" id="3.10.10.10">
    <property type="entry name" value="HIV Type 1 Reverse Transcriptase, subunit A, domain 1"/>
    <property type="match status" value="1"/>
</dbReference>
<evidence type="ECO:0000313" key="5">
    <source>
        <dbReference type="Proteomes" id="UP000233551"/>
    </source>
</evidence>
<feature type="region of interest" description="Disordered" evidence="2">
    <location>
        <begin position="502"/>
        <end position="552"/>
    </location>
</feature>
<dbReference type="Gene3D" id="3.30.70.270">
    <property type="match status" value="1"/>
</dbReference>
<feature type="coiled-coil region" evidence="1">
    <location>
        <begin position="246"/>
        <end position="311"/>
    </location>
</feature>
<sequence length="1253" mass="141693">MDHSAPGLRLESITPLRQEIIRIWRTFRPVDHAFIEGIVRDWVKLVEVPVDWIFLRTAIEFWNPQHAVFNFRGIELNPTVEEYTALIQRPTPTTQGIFIPNPFAVIRSQLSTLLGIPAQEVHHELHQGWDHVAPRLNAPPCTDAFEGEILVEADRLPYRIQWADSASSAPARFVQIQEIHRLRDTSVIQCIDFPEHPTDEERAFSATSVYVAQFYSQNSVSPQRPQTIPIPRAAPAVAPEAESSAQAAMRTELQSIREERDRLRCKLVNTRAEVVDYRELQRELARARSRAADLDREIARLSTTMDRTRAKARKVSSLGLANETRLNASYGDYSLFPGMRLPSKVKVPEFKTYEGTTDPRHHLCHYRGKMLQYWDYKEVVIHSFQDSLTGSALDWFMSLKAEDILTWADLSRKFIDQYQYFFDLIEAEKKFDMGIKLGRIEGPAGKGKREPSRKTIVGASSTGGRKGKETTVNVVNPGHLRTQPFSVNFAPTPPSTPGYVPPRGHYQPPHPAQPIYYSTPPYRPSDLRAPQSTQHVPPPRGQQGGVTQPRQLKQYTPLPVLLSHIYRQLCSGNKIGTVAPGPNFDPIAQDQSKRCEYHQGAPGHTLDNCWRLRKRIQEMIDAKELSFNAVRPPNVQVNPLPNHGPSINMISICALGEDESEQDIPARELYVDSKVPWTYGEDVGSLQHPFSVIGMTSSGWVYEDSEAVSKGKVLVAGVRAMPEVMLIPPKKVTEEEAEAFIKIIKASEYKVLKETAPDTIEETINLIFSKTISFSDDELPSEGWAHSRALHIVYKCNNYVIGRVMIDNGSALKFCPVNTLNVTFQVLDIPNAFSLLLGRPWIHLAGTVPSSLHERLKFIIEEKLITVKGGEDYAIYKETAIPYISIADDENLSFHSFETISIIRDYGKVPSTGLGARGQGISRPIEVEEYKNRRGLGFCPSCQAIIKARRGNHLHHLTAHYGRLNRGIPVPPLSHFFPRPPHVLRNTLDGPSSDSDNTPDTLPIVYAVTEEIPSGLGPIYFEEGLDEDSRVPEIEESLRCLEDRQLTSVEPTEEINVGTKEEPRILKIGTSLYPTQRARMIDFLAGYQEHFLPLDTEKFPPKRQQLRRQRTGLFLRIKEEVVKQINAEFLEVYNYSEWVANIVPVEKKDGRVRVCVDYRDLNKASPKDNFPLPHIDALIDNTARHTQFSFMDGFSRYNQIRMAVCTQISSRHGTQCACLSNAAWECPPSQGHATDAREKESPFTIYDLKVEGR</sequence>
<dbReference type="InterPro" id="IPR043502">
    <property type="entry name" value="DNA/RNA_pol_sf"/>
</dbReference>
<dbReference type="InterPro" id="IPR043128">
    <property type="entry name" value="Rev_trsase/Diguanyl_cyclase"/>
</dbReference>
<gene>
    <name evidence="4" type="ORF">CRG98_011149</name>
</gene>
<evidence type="ECO:0000259" key="3">
    <source>
        <dbReference type="PROSITE" id="PS50174"/>
    </source>
</evidence>
<feature type="region of interest" description="Disordered" evidence="2">
    <location>
        <begin position="442"/>
        <end position="471"/>
    </location>
</feature>
<dbReference type="SUPFAM" id="SSF56672">
    <property type="entry name" value="DNA/RNA polymerases"/>
    <property type="match status" value="1"/>
</dbReference>
<dbReference type="PANTHER" id="PTHR32108:SF9">
    <property type="entry name" value="REVERSE TRANSCRIPTASE RNASE H-LIKE DOMAIN-CONTAINING PROTEIN"/>
    <property type="match status" value="1"/>
</dbReference>
<keyword evidence="5" id="KW-1185">Reference proteome</keyword>
<dbReference type="GO" id="GO:0003676">
    <property type="term" value="F:nucleic acid binding"/>
    <property type="evidence" value="ECO:0007669"/>
    <property type="project" value="InterPro"/>
</dbReference>
<evidence type="ECO:0000256" key="2">
    <source>
        <dbReference type="SAM" id="MobiDB-lite"/>
    </source>
</evidence>
<dbReference type="STRING" id="22663.A0A2I0KJG2"/>
<accession>A0A2I0KJG2</accession>
<dbReference type="PANTHER" id="PTHR32108">
    <property type="entry name" value="DNA-DIRECTED RNA POLYMERASE SUBUNIT ALPHA"/>
    <property type="match status" value="1"/>
</dbReference>
<keyword evidence="1" id="KW-0175">Coiled coil</keyword>
<feature type="domain" description="G-patch" evidence="3">
    <location>
        <begin position="902"/>
        <end position="941"/>
    </location>
</feature>
<comment type="caution">
    <text evidence="4">The sequence shown here is derived from an EMBL/GenBank/DDBJ whole genome shotgun (WGS) entry which is preliminary data.</text>
</comment>
<dbReference type="AlphaFoldDB" id="A0A2I0KJG2"/>